<protein>
    <submittedName>
        <fullName evidence="1">Uncharacterized protein</fullName>
    </submittedName>
</protein>
<dbReference type="Proteomes" id="UP000000305">
    <property type="component" value="Unassembled WGS sequence"/>
</dbReference>
<reference evidence="1 2" key="1">
    <citation type="journal article" date="2011" name="Science">
        <title>The ecoresponsive genome of Daphnia pulex.</title>
        <authorList>
            <person name="Colbourne J.K."/>
            <person name="Pfrender M.E."/>
            <person name="Gilbert D."/>
            <person name="Thomas W.K."/>
            <person name="Tucker A."/>
            <person name="Oakley T.H."/>
            <person name="Tokishita S."/>
            <person name="Aerts A."/>
            <person name="Arnold G.J."/>
            <person name="Basu M.K."/>
            <person name="Bauer D.J."/>
            <person name="Caceres C.E."/>
            <person name="Carmel L."/>
            <person name="Casola C."/>
            <person name="Choi J.H."/>
            <person name="Detter J.C."/>
            <person name="Dong Q."/>
            <person name="Dusheyko S."/>
            <person name="Eads B.D."/>
            <person name="Frohlich T."/>
            <person name="Geiler-Samerotte K.A."/>
            <person name="Gerlach D."/>
            <person name="Hatcher P."/>
            <person name="Jogdeo S."/>
            <person name="Krijgsveld J."/>
            <person name="Kriventseva E.V."/>
            <person name="Kultz D."/>
            <person name="Laforsch C."/>
            <person name="Lindquist E."/>
            <person name="Lopez J."/>
            <person name="Manak J.R."/>
            <person name="Muller J."/>
            <person name="Pangilinan J."/>
            <person name="Patwardhan R.P."/>
            <person name="Pitluck S."/>
            <person name="Pritham E.J."/>
            <person name="Rechtsteiner A."/>
            <person name="Rho M."/>
            <person name="Rogozin I.B."/>
            <person name="Sakarya O."/>
            <person name="Salamov A."/>
            <person name="Schaack S."/>
            <person name="Shapiro H."/>
            <person name="Shiga Y."/>
            <person name="Skalitzky C."/>
            <person name="Smith Z."/>
            <person name="Souvorov A."/>
            <person name="Sung W."/>
            <person name="Tang Z."/>
            <person name="Tsuchiya D."/>
            <person name="Tu H."/>
            <person name="Vos H."/>
            <person name="Wang M."/>
            <person name="Wolf Y.I."/>
            <person name="Yamagata H."/>
            <person name="Yamada T."/>
            <person name="Ye Y."/>
            <person name="Shaw J.R."/>
            <person name="Andrews J."/>
            <person name="Crease T.J."/>
            <person name="Tang H."/>
            <person name="Lucas S.M."/>
            <person name="Robertson H.M."/>
            <person name="Bork P."/>
            <person name="Koonin E.V."/>
            <person name="Zdobnov E.M."/>
            <person name="Grigoriev I.V."/>
            <person name="Lynch M."/>
            <person name="Boore J.L."/>
        </authorList>
    </citation>
    <scope>NUCLEOTIDE SEQUENCE [LARGE SCALE GENOMIC DNA]</scope>
</reference>
<gene>
    <name evidence="1" type="ORF">DAPPUDRAFT_253400</name>
</gene>
<keyword evidence="2" id="KW-1185">Reference proteome</keyword>
<accession>E9H4R3</accession>
<dbReference type="InParanoid" id="E9H4R3"/>
<evidence type="ECO:0000313" key="2">
    <source>
        <dbReference type="Proteomes" id="UP000000305"/>
    </source>
</evidence>
<dbReference type="HOGENOM" id="CLU_2657008_0_0_1"/>
<dbReference type="KEGG" id="dpx:DAPPUDRAFT_253400"/>
<sequence length="76" mass="8032">MENNATLTFVGSRSGRCLVKGGAKGRHITPVTYFLYTRGKNGHLMISLKLFLFLVKSSRIDLFGVTGSAAAAAAAA</sequence>
<organism evidence="1 2">
    <name type="scientific">Daphnia pulex</name>
    <name type="common">Water flea</name>
    <dbReference type="NCBI Taxonomy" id="6669"/>
    <lineage>
        <taxon>Eukaryota</taxon>
        <taxon>Metazoa</taxon>
        <taxon>Ecdysozoa</taxon>
        <taxon>Arthropoda</taxon>
        <taxon>Crustacea</taxon>
        <taxon>Branchiopoda</taxon>
        <taxon>Diplostraca</taxon>
        <taxon>Cladocera</taxon>
        <taxon>Anomopoda</taxon>
        <taxon>Daphniidae</taxon>
        <taxon>Daphnia</taxon>
    </lineage>
</organism>
<evidence type="ECO:0000313" key="1">
    <source>
        <dbReference type="EMBL" id="EFX73193.1"/>
    </source>
</evidence>
<dbReference type="AlphaFoldDB" id="E9H4R3"/>
<name>E9H4R3_DAPPU</name>
<dbReference type="EMBL" id="GL732592">
    <property type="protein sequence ID" value="EFX73193.1"/>
    <property type="molecule type" value="Genomic_DNA"/>
</dbReference>
<proteinExistence type="predicted"/>